<dbReference type="PANTHER" id="PTHR40940">
    <property type="entry name" value="PROTEIN BATD-RELATED"/>
    <property type="match status" value="1"/>
</dbReference>
<proteinExistence type="predicted"/>
<keyword evidence="3" id="KW-1185">Reference proteome</keyword>
<keyword evidence="1" id="KW-1133">Transmembrane helix</keyword>
<evidence type="ECO:0000313" key="2">
    <source>
        <dbReference type="EMBL" id="MDQ0472250.1"/>
    </source>
</evidence>
<evidence type="ECO:0008006" key="4">
    <source>
        <dbReference type="Google" id="ProtNLM"/>
    </source>
</evidence>
<dbReference type="PANTHER" id="PTHR40940:SF1">
    <property type="entry name" value="PROTEIN BATD"/>
    <property type="match status" value="1"/>
</dbReference>
<accession>A0ABU0JD88</accession>
<keyword evidence="1" id="KW-0472">Membrane</keyword>
<sequence>MPGARLWVDVDPLGRPPYVQEMVLLRIRGSFTMPITLERLEQPDLAGFRWLKVGRDAWYDTVQDGRQARGFQRTLAVYPQRSGTLSIAPFVHHLTILDAGGARATLELATPPLALAVAPAPVPKEAWWLPAQGLTVTDTWSADPETLQPGQSVRRTVTIEAQGVTDDQLPPQPAIRVPQLIAFPDEPQRETVIGVAPVAATGEQKRQTLPKPGRLAEVRGADGPKAKVAYAWEIRPTSDRAVDLPEIRIPWFDTGRNAMALAVLPARTVAIAPAGPTLAEMERGLGIAAAAGATNAPRYADWTLAAMAFLLALAASLLLAGRSLGIGALRQRLHAALDLRRTLGALSASAAAGRPAEAWQALRRLTALDGPVGWLASPEARSAAAALEAAAFGPMSPDAAGVRSAAADLLRARRRRSRSN</sequence>
<organism evidence="2 3">
    <name type="scientific">Labrys wisconsinensis</name>
    <dbReference type="NCBI Taxonomy" id="425677"/>
    <lineage>
        <taxon>Bacteria</taxon>
        <taxon>Pseudomonadati</taxon>
        <taxon>Pseudomonadota</taxon>
        <taxon>Alphaproteobacteria</taxon>
        <taxon>Hyphomicrobiales</taxon>
        <taxon>Xanthobacteraceae</taxon>
        <taxon>Labrys</taxon>
    </lineage>
</organism>
<dbReference type="Proteomes" id="UP001242480">
    <property type="component" value="Unassembled WGS sequence"/>
</dbReference>
<dbReference type="EMBL" id="JAUSVX010000011">
    <property type="protein sequence ID" value="MDQ0472250.1"/>
    <property type="molecule type" value="Genomic_DNA"/>
</dbReference>
<feature type="transmembrane region" description="Helical" evidence="1">
    <location>
        <begin position="302"/>
        <end position="321"/>
    </location>
</feature>
<name>A0ABU0JD88_9HYPH</name>
<keyword evidence="1" id="KW-0812">Transmembrane</keyword>
<protein>
    <recommendedName>
        <fullName evidence="4">Protein BatD</fullName>
    </recommendedName>
</protein>
<dbReference type="RefSeq" id="WP_307278786.1">
    <property type="nucleotide sequence ID" value="NZ_JAUSVX010000011.1"/>
</dbReference>
<evidence type="ECO:0000256" key="1">
    <source>
        <dbReference type="SAM" id="Phobius"/>
    </source>
</evidence>
<evidence type="ECO:0000313" key="3">
    <source>
        <dbReference type="Proteomes" id="UP001242480"/>
    </source>
</evidence>
<comment type="caution">
    <text evidence="2">The sequence shown here is derived from an EMBL/GenBank/DDBJ whole genome shotgun (WGS) entry which is preliminary data.</text>
</comment>
<reference evidence="2 3" key="1">
    <citation type="submission" date="2023-07" db="EMBL/GenBank/DDBJ databases">
        <title>Genomic Encyclopedia of Type Strains, Phase IV (KMG-IV): sequencing the most valuable type-strain genomes for metagenomic binning, comparative biology and taxonomic classification.</title>
        <authorList>
            <person name="Goeker M."/>
        </authorList>
    </citation>
    <scope>NUCLEOTIDE SEQUENCE [LARGE SCALE GENOMIC DNA]</scope>
    <source>
        <strain evidence="2 3">DSM 19619</strain>
    </source>
</reference>
<dbReference type="InterPro" id="IPR025738">
    <property type="entry name" value="BatD"/>
</dbReference>
<gene>
    <name evidence="2" type="ORF">QO011_005279</name>
</gene>